<evidence type="ECO:0000256" key="4">
    <source>
        <dbReference type="ARBA" id="ARBA00022840"/>
    </source>
</evidence>
<feature type="binding site" evidence="9">
    <location>
        <begin position="177"/>
        <end position="184"/>
    </location>
    <ligand>
        <name>ATP</name>
        <dbReference type="ChEBI" id="CHEBI:30616"/>
    </ligand>
</feature>
<dbReference type="Pfam" id="PF12137">
    <property type="entry name" value="RapA_C"/>
    <property type="match status" value="1"/>
</dbReference>
<evidence type="ECO:0000256" key="1">
    <source>
        <dbReference type="ARBA" id="ARBA00022741"/>
    </source>
</evidence>
<dbReference type="EMBL" id="FYAK01000008">
    <property type="protein sequence ID" value="SMY37589.1"/>
    <property type="molecule type" value="Genomic_DNA"/>
</dbReference>
<dbReference type="NCBIfam" id="NF003426">
    <property type="entry name" value="PRK04914.1"/>
    <property type="match status" value="1"/>
</dbReference>
<dbReference type="InterPro" id="IPR040766">
    <property type="entry name" value="Tudor_2_RapA"/>
</dbReference>
<keyword evidence="5 9" id="KW-0805">Transcription regulation</keyword>
<dbReference type="Pfam" id="PF18339">
    <property type="entry name" value="Tudor_1_RapA"/>
    <property type="match status" value="1"/>
</dbReference>
<dbReference type="PROSITE" id="PS51192">
    <property type="entry name" value="HELICASE_ATP_BIND_1"/>
    <property type="match status" value="1"/>
</dbReference>
<dbReference type="InterPro" id="IPR049730">
    <property type="entry name" value="SNF2/RAD54-like_C"/>
</dbReference>
<keyword evidence="7 9" id="KW-0010">Activator</keyword>
<keyword evidence="4 9" id="KW-0067">ATP-binding</keyword>
<feature type="short sequence motif" description="DEAH box" evidence="9">
    <location>
        <begin position="280"/>
        <end position="283"/>
    </location>
</feature>
<reference evidence="13" key="1">
    <citation type="submission" date="2017-06" db="EMBL/GenBank/DDBJ databases">
        <authorList>
            <person name="Rodrigo-Torres L."/>
            <person name="Arahal R.D."/>
            <person name="Lucena T."/>
        </authorList>
    </citation>
    <scope>NUCLEOTIDE SEQUENCE [LARGE SCALE GENOMIC DNA]</scope>
    <source>
        <strain evidence="13">CECT 9190</strain>
    </source>
</reference>
<dbReference type="GO" id="GO:0006355">
    <property type="term" value="P:regulation of DNA-templated transcription"/>
    <property type="evidence" value="ECO:0007669"/>
    <property type="project" value="UniProtKB-UniRule"/>
</dbReference>
<evidence type="ECO:0000313" key="13">
    <source>
        <dbReference type="Proteomes" id="UP000195963"/>
    </source>
</evidence>
<gene>
    <name evidence="9 12" type="primary">rapA</name>
    <name evidence="12" type="ORF">PMAL9190_03077</name>
</gene>
<dbReference type="PANTHER" id="PTHR45766:SF6">
    <property type="entry name" value="SWI_SNF-RELATED MATRIX-ASSOCIATED ACTIN-DEPENDENT REGULATOR OF CHROMATIN SUBFAMILY A-LIKE PROTEIN 1"/>
    <property type="match status" value="1"/>
</dbReference>
<dbReference type="GO" id="GO:0003677">
    <property type="term" value="F:DNA binding"/>
    <property type="evidence" value="ECO:0007669"/>
    <property type="project" value="UniProtKB-KW"/>
</dbReference>
<dbReference type="AlphaFoldDB" id="A0A1Y6MNW8"/>
<dbReference type="InterPro" id="IPR023949">
    <property type="entry name" value="Helicase_RapA"/>
</dbReference>
<dbReference type="PANTHER" id="PTHR45766">
    <property type="entry name" value="DNA ANNEALING HELICASE AND ENDONUCLEASE ZRANB3 FAMILY MEMBER"/>
    <property type="match status" value="1"/>
</dbReference>
<dbReference type="InterPro" id="IPR038718">
    <property type="entry name" value="SNF2-like_sf"/>
</dbReference>
<dbReference type="InterPro" id="IPR040765">
    <property type="entry name" value="Tudor_1_RapA"/>
</dbReference>
<feature type="domain" description="Helicase ATP-binding" evidence="10">
    <location>
        <begin position="164"/>
        <end position="334"/>
    </location>
</feature>
<accession>A0A1Y6MNW8</accession>
<evidence type="ECO:0000259" key="11">
    <source>
        <dbReference type="PROSITE" id="PS51194"/>
    </source>
</evidence>
<evidence type="ECO:0000259" key="10">
    <source>
        <dbReference type="PROSITE" id="PS51192"/>
    </source>
</evidence>
<evidence type="ECO:0000313" key="12">
    <source>
        <dbReference type="EMBL" id="SMY37589.1"/>
    </source>
</evidence>
<dbReference type="Gene3D" id="3.30.360.80">
    <property type="match status" value="1"/>
</dbReference>
<evidence type="ECO:0000256" key="6">
    <source>
        <dbReference type="ARBA" id="ARBA00023125"/>
    </source>
</evidence>
<proteinExistence type="inferred from homology"/>
<dbReference type="Gene3D" id="3.40.50.300">
    <property type="entry name" value="P-loop containing nucleotide triphosphate hydrolases"/>
    <property type="match status" value="1"/>
</dbReference>
<evidence type="ECO:0000256" key="5">
    <source>
        <dbReference type="ARBA" id="ARBA00023015"/>
    </source>
</evidence>
<dbReference type="InterPro" id="IPR027417">
    <property type="entry name" value="P-loop_NTPase"/>
</dbReference>
<evidence type="ECO:0000256" key="9">
    <source>
        <dbReference type="HAMAP-Rule" id="MF_01821"/>
    </source>
</evidence>
<evidence type="ECO:0000256" key="7">
    <source>
        <dbReference type="ARBA" id="ARBA00023159"/>
    </source>
</evidence>
<dbReference type="EC" id="3.6.4.-" evidence="9"/>
<dbReference type="SMART" id="SM00490">
    <property type="entry name" value="HELICc"/>
    <property type="match status" value="1"/>
</dbReference>
<dbReference type="InterPro" id="IPR000330">
    <property type="entry name" value="SNF2_N"/>
</dbReference>
<evidence type="ECO:0000256" key="3">
    <source>
        <dbReference type="ARBA" id="ARBA00022806"/>
    </source>
</evidence>
<dbReference type="Pfam" id="PF18337">
    <property type="entry name" value="Tudor_RapA"/>
    <property type="match status" value="1"/>
</dbReference>
<comment type="similarity">
    <text evidence="9">Belongs to the SNF2/RAD54 helicase family. RapA subfamily.</text>
</comment>
<keyword evidence="1 9" id="KW-0547">Nucleotide-binding</keyword>
<comment type="subunit">
    <text evidence="9">Interacts with the RNAP. Has a higher affinity for the core RNAP than for the holoenzyme. Its ATPase activity is stimulated by binding to RNAP.</text>
</comment>
<dbReference type="CDD" id="cd18793">
    <property type="entry name" value="SF2_C_SNF"/>
    <property type="match status" value="1"/>
</dbReference>
<dbReference type="RefSeq" id="WP_087845948.1">
    <property type="nucleotide sequence ID" value="NZ_FYAK01000008.1"/>
</dbReference>
<name>A0A1Y6MNW8_9GAMM</name>
<organism evidence="12 13">
    <name type="scientific">Photobacterium malacitanum</name>
    <dbReference type="NCBI Taxonomy" id="2204294"/>
    <lineage>
        <taxon>Bacteria</taxon>
        <taxon>Pseudomonadati</taxon>
        <taxon>Pseudomonadota</taxon>
        <taxon>Gammaproteobacteria</taxon>
        <taxon>Vibrionales</taxon>
        <taxon>Vibrionaceae</taxon>
        <taxon>Photobacterium</taxon>
    </lineage>
</organism>
<protein>
    <recommendedName>
        <fullName evidence="9">RNA polymerase-associated protein RapA</fullName>
        <ecNumber evidence="9">3.6.4.-</ecNumber>
    </recommendedName>
    <alternativeName>
        <fullName evidence="9">ATP-dependent helicase HepA</fullName>
    </alternativeName>
</protein>
<keyword evidence="2 9" id="KW-0378">Hydrolase</keyword>
<dbReference type="InterPro" id="IPR022737">
    <property type="entry name" value="RapA_C"/>
</dbReference>
<dbReference type="PROSITE" id="PS51194">
    <property type="entry name" value="HELICASE_CTER"/>
    <property type="match status" value="1"/>
</dbReference>
<dbReference type="Gene3D" id="2.30.30.140">
    <property type="match status" value="1"/>
</dbReference>
<dbReference type="InterPro" id="IPR057342">
    <property type="entry name" value="DEXDc_RapA"/>
</dbReference>
<dbReference type="Gene3D" id="6.10.140.2230">
    <property type="match status" value="1"/>
</dbReference>
<dbReference type="SUPFAM" id="SSF52540">
    <property type="entry name" value="P-loop containing nucleoside triphosphate hydrolases"/>
    <property type="match status" value="2"/>
</dbReference>
<evidence type="ECO:0000256" key="8">
    <source>
        <dbReference type="ARBA" id="ARBA00023163"/>
    </source>
</evidence>
<evidence type="ECO:0000256" key="2">
    <source>
        <dbReference type="ARBA" id="ARBA00022801"/>
    </source>
</evidence>
<sequence length="973" mass="109753">MPFALGQRWISDTESDLGLGTVVAIEPRTVSLMFPASDENRLYARHDAPVTRVMFNVGDVIESHEGWSLKVTAIEEDKGIITYIGTRTDTQESDVALREIFLSHQIRFNKPQDKLFAGQIDRMDRFALRYRALKNQYEQLKSPLRGLCGMRAGLIPHQLYIAHEVGRRYAPRVLLADEVGLGKTIEAGMIIHQQVLSGRAERILILVPETLQHQWLVEMMRRFNLHFSIFDEERCVESLADAANPFDTAQFVLCSLDFLRKSRRRFEQALDADWDLLIVDEAHHLEWSEERPSRQYQVVEAIAEKTPGVLLLTATPEQLGRESHFARLRLLDPDRFYDYEAFVEEERQYEPVADAVSKLLAGEALDSNAKQTLIDLLTGQDVEPMITAIENATTADDAEALEARHELIRNLMDRHGTGRVLFRNTRSAIKGFPKRHLNMYPLPMPNQYSTAMRVAAMMSGKLSINEKAIKLLYPEDIYQEFEGESATWWNFDPRINWLLDMLKANRNEKVLVICSRAQTALTLEQALREREGIRATVFHEGMSIIERDKAAAYFAQEESGAQVLICSEIGSEGRNFQFANQLVMFDLPSNPDLLEQRIGRLDRIGQQRDIEIHVPHLEGTSQALLARWFNEGLNAFEETCPTGRPVYEAVCEDLITLLASDKQDNDALEAVITQSAALHNQLKAKLEQGRDRLLEIHSNGGEAAQQLVEQISSKDGDTNLVSFALGLFDTIGLNQDDKGENAIVVTPSEHMMVASYPGLPYDGCTITFDRNTALSREDLHFISWEHPMIQGGIELLLSEGVGTTAVSLLKNKALPVGTLLLELIYVVDAQAPKQSGIGRFLPKTPIRILLDGKGNNLSANVEFESFNRQLSPINRHLGSKLVNSVQKDIHTLIAHAEREIDKELVSVRSQAQAEMEATLRAEHQRLLALKAVNPNIRDDELELIESQILDLTDYIANAQIQLDSLRLIVVSHN</sequence>
<dbReference type="Proteomes" id="UP000195963">
    <property type="component" value="Unassembled WGS sequence"/>
</dbReference>
<feature type="domain" description="Helicase C-terminal" evidence="11">
    <location>
        <begin position="494"/>
        <end position="672"/>
    </location>
</feature>
<dbReference type="Pfam" id="PF00176">
    <property type="entry name" value="SNF2-rel_dom"/>
    <property type="match status" value="1"/>
</dbReference>
<dbReference type="GO" id="GO:0016817">
    <property type="term" value="F:hydrolase activity, acting on acid anhydrides"/>
    <property type="evidence" value="ECO:0007669"/>
    <property type="project" value="InterPro"/>
</dbReference>
<dbReference type="Gene3D" id="3.40.50.10810">
    <property type="entry name" value="Tandem AAA-ATPase domain"/>
    <property type="match status" value="1"/>
</dbReference>
<dbReference type="InterPro" id="IPR014001">
    <property type="entry name" value="Helicase_ATP-bd"/>
</dbReference>
<keyword evidence="6 9" id="KW-0238">DNA-binding</keyword>
<dbReference type="SMART" id="SM00487">
    <property type="entry name" value="DEXDc"/>
    <property type="match status" value="1"/>
</dbReference>
<dbReference type="Gene3D" id="2.30.30.930">
    <property type="match status" value="1"/>
</dbReference>
<keyword evidence="13" id="KW-1185">Reference proteome</keyword>
<dbReference type="Pfam" id="PF00271">
    <property type="entry name" value="Helicase_C"/>
    <property type="match status" value="1"/>
</dbReference>
<keyword evidence="3 9" id="KW-0347">Helicase</keyword>
<dbReference type="GO" id="GO:0005524">
    <property type="term" value="F:ATP binding"/>
    <property type="evidence" value="ECO:0007669"/>
    <property type="project" value="UniProtKB-UniRule"/>
</dbReference>
<dbReference type="Gene3D" id="6.10.140.1500">
    <property type="match status" value="1"/>
</dbReference>
<dbReference type="CDD" id="cd18011">
    <property type="entry name" value="DEXDc_RapA"/>
    <property type="match status" value="1"/>
</dbReference>
<keyword evidence="8 9" id="KW-0804">Transcription</keyword>
<dbReference type="GO" id="GO:0004386">
    <property type="term" value="F:helicase activity"/>
    <property type="evidence" value="ECO:0007669"/>
    <property type="project" value="UniProtKB-UniRule"/>
</dbReference>
<dbReference type="InterPro" id="IPR001650">
    <property type="entry name" value="Helicase_C-like"/>
</dbReference>
<comment type="function">
    <text evidence="9">Transcription regulator that activates transcription by stimulating RNA polymerase (RNAP) recycling in case of stress conditions such as supercoiled DNA or high salt concentrations. Probably acts by releasing the RNAP, when it is trapped or immobilized on tightly supercoiled DNA. Does not activate transcription on linear DNA. Probably not involved in DNA repair.</text>
</comment>
<dbReference type="HAMAP" id="MF_01821">
    <property type="entry name" value="Helicase_RapA"/>
    <property type="match status" value="1"/>
</dbReference>